<keyword evidence="10" id="KW-1185">Reference proteome</keyword>
<evidence type="ECO:0000313" key="9">
    <source>
        <dbReference type="EMBL" id="MBP3962275.1"/>
    </source>
</evidence>
<proteinExistence type="predicted"/>
<dbReference type="Pfam" id="PF04647">
    <property type="entry name" value="AgrB"/>
    <property type="match status" value="1"/>
</dbReference>
<evidence type="ECO:0000256" key="5">
    <source>
        <dbReference type="ARBA" id="ARBA00022801"/>
    </source>
</evidence>
<feature type="transmembrane region" description="Helical" evidence="8">
    <location>
        <begin position="57"/>
        <end position="75"/>
    </location>
</feature>
<comment type="caution">
    <text evidence="9">The sequence shown here is derived from an EMBL/GenBank/DDBJ whole genome shotgun (WGS) entry which is preliminary data.</text>
</comment>
<keyword evidence="5" id="KW-0378">Hydrolase</keyword>
<dbReference type="EMBL" id="JAGKSP010000002">
    <property type="protein sequence ID" value="MBP3962275.1"/>
    <property type="molecule type" value="Genomic_DNA"/>
</dbReference>
<protein>
    <submittedName>
        <fullName evidence="9">Accessory gene regulator B family protein</fullName>
    </submittedName>
</protein>
<feature type="transmembrane region" description="Helical" evidence="8">
    <location>
        <begin position="131"/>
        <end position="149"/>
    </location>
</feature>
<sequence>MLQKTAATLHAKMTESGAIAPSVPVIKYALEIMLNTITIASLVLIIGLVSGEPLKTAGLLVVFAVIRFISGGYHLPTNVSCIAASTVVLSVLPHVVIPELWMYGLTAASLVMMAVLAPANYDKYATISPKYYPLMKVIACLIVASNFWLGSEMLALAFAVQSCFLPFKSKQLEEES</sequence>
<evidence type="ECO:0000313" key="10">
    <source>
        <dbReference type="Proteomes" id="UP000673394"/>
    </source>
</evidence>
<gene>
    <name evidence="9" type="ORF">I8J30_06080</name>
</gene>
<evidence type="ECO:0000256" key="7">
    <source>
        <dbReference type="ARBA" id="ARBA00023136"/>
    </source>
</evidence>
<keyword evidence="1" id="KW-1003">Cell membrane</keyword>
<dbReference type="RefSeq" id="WP_210656377.1">
    <property type="nucleotide sequence ID" value="NZ_JAGKSP010000002.1"/>
</dbReference>
<dbReference type="InterPro" id="IPR006741">
    <property type="entry name" value="AgrB"/>
</dbReference>
<accession>A0ABS5C8I4</accession>
<evidence type="ECO:0000256" key="2">
    <source>
        <dbReference type="ARBA" id="ARBA00022654"/>
    </source>
</evidence>
<evidence type="ECO:0000256" key="3">
    <source>
        <dbReference type="ARBA" id="ARBA00022670"/>
    </source>
</evidence>
<keyword evidence="3" id="KW-0645">Protease</keyword>
<reference evidence="9 10" key="1">
    <citation type="submission" date="2021-04" db="EMBL/GenBank/DDBJ databases">
        <title>Paenibacillus sp. DLE-14 whole genome sequence.</title>
        <authorList>
            <person name="Ham Y.J."/>
        </authorList>
    </citation>
    <scope>NUCLEOTIDE SEQUENCE [LARGE SCALE GENOMIC DNA]</scope>
    <source>
        <strain evidence="9 10">DLE-14</strain>
    </source>
</reference>
<evidence type="ECO:0000256" key="1">
    <source>
        <dbReference type="ARBA" id="ARBA00022475"/>
    </source>
</evidence>
<feature type="transmembrane region" description="Helical" evidence="8">
    <location>
        <begin position="100"/>
        <end position="119"/>
    </location>
</feature>
<keyword evidence="4 8" id="KW-0812">Transmembrane</keyword>
<evidence type="ECO:0000256" key="8">
    <source>
        <dbReference type="SAM" id="Phobius"/>
    </source>
</evidence>
<keyword evidence="2" id="KW-0673">Quorum sensing</keyword>
<dbReference type="Proteomes" id="UP000673394">
    <property type="component" value="Unassembled WGS sequence"/>
</dbReference>
<evidence type="ECO:0000256" key="4">
    <source>
        <dbReference type="ARBA" id="ARBA00022692"/>
    </source>
</evidence>
<keyword evidence="7 8" id="KW-0472">Membrane</keyword>
<organism evidence="9 10">
    <name type="scientific">Paenibacillus lignilyticus</name>
    <dbReference type="NCBI Taxonomy" id="1172615"/>
    <lineage>
        <taxon>Bacteria</taxon>
        <taxon>Bacillati</taxon>
        <taxon>Bacillota</taxon>
        <taxon>Bacilli</taxon>
        <taxon>Bacillales</taxon>
        <taxon>Paenibacillaceae</taxon>
        <taxon>Paenibacillus</taxon>
    </lineage>
</organism>
<keyword evidence="6 8" id="KW-1133">Transmembrane helix</keyword>
<evidence type="ECO:0000256" key="6">
    <source>
        <dbReference type="ARBA" id="ARBA00022989"/>
    </source>
</evidence>
<name>A0ABS5C8I4_9BACL</name>
<feature type="transmembrane region" description="Helical" evidence="8">
    <location>
        <begin position="32"/>
        <end position="50"/>
    </location>
</feature>